<name>A0A2T3W5G5_9DEIO</name>
<feature type="domain" description="O-antigen ligase-related" evidence="6">
    <location>
        <begin position="228"/>
        <end position="341"/>
    </location>
</feature>
<dbReference type="RefSeq" id="WP_107138866.1">
    <property type="nucleotide sequence ID" value="NZ_PYSV01000015.1"/>
</dbReference>
<dbReference type="InterPro" id="IPR007016">
    <property type="entry name" value="O-antigen_ligase-rel_domated"/>
</dbReference>
<feature type="transmembrane region" description="Helical" evidence="5">
    <location>
        <begin position="369"/>
        <end position="388"/>
    </location>
</feature>
<keyword evidence="3 5" id="KW-1133">Transmembrane helix</keyword>
<evidence type="ECO:0000256" key="5">
    <source>
        <dbReference type="SAM" id="Phobius"/>
    </source>
</evidence>
<organism evidence="7 8">
    <name type="scientific">Deinococcus arcticus</name>
    <dbReference type="NCBI Taxonomy" id="2136176"/>
    <lineage>
        <taxon>Bacteria</taxon>
        <taxon>Thermotogati</taxon>
        <taxon>Deinococcota</taxon>
        <taxon>Deinococci</taxon>
        <taxon>Deinococcales</taxon>
        <taxon>Deinococcaceae</taxon>
        <taxon>Deinococcus</taxon>
    </lineage>
</organism>
<comment type="subcellular location">
    <subcellularLocation>
        <location evidence="1">Membrane</location>
        <topology evidence="1">Multi-pass membrane protein</topology>
    </subcellularLocation>
</comment>
<evidence type="ECO:0000256" key="1">
    <source>
        <dbReference type="ARBA" id="ARBA00004141"/>
    </source>
</evidence>
<keyword evidence="4 5" id="KW-0472">Membrane</keyword>
<evidence type="ECO:0000256" key="3">
    <source>
        <dbReference type="ARBA" id="ARBA00022989"/>
    </source>
</evidence>
<dbReference type="AlphaFoldDB" id="A0A2T3W5G5"/>
<sequence length="446" mass="48246">MTAVLSLGRGGRWGQFQVLDLVIPLALALALFPGGVYVSLVLLLVLLFCGRIPDALAANVLLTLANPTIFDTSAMGLLRYIPLLLGMALLWPRNRVADLGVGWSLLSCAALLIFNAALVSQLPSISLFKGVLFILVLWVLFNTDRVDWEAFAFRVDRFIPLYLLLSLPVLAFPSIGFSVNGTGFQGITNQPQAFGVWMSLGASWLLYRSWNGRCALARPWMLLVLPGLLVCILLSEARTALLGFGAAALVTALIMIFRSPRRFGLRLLMALLVLAGGSLLARNNATLETFLFKRSQASDILGAAQASRGFLVERSLENFRAHPLLGIGFGVPSNPETAEISYAPVVGVPIAVALEKGVWISAALEEQGVVGTLALLCVFLALMTYAVVRRSWMALPMMLYFLTSNLGEMTMFSMGGTGQLQWLLLMTSLKLFEPGMTKAPGQVGHA</sequence>
<evidence type="ECO:0000313" key="7">
    <source>
        <dbReference type="EMBL" id="PTA67128.1"/>
    </source>
</evidence>
<proteinExistence type="predicted"/>
<evidence type="ECO:0000256" key="2">
    <source>
        <dbReference type="ARBA" id="ARBA00022692"/>
    </source>
</evidence>
<evidence type="ECO:0000313" key="8">
    <source>
        <dbReference type="Proteomes" id="UP000240317"/>
    </source>
</evidence>
<dbReference type="GO" id="GO:0016020">
    <property type="term" value="C:membrane"/>
    <property type="evidence" value="ECO:0007669"/>
    <property type="project" value="UniProtKB-SubCell"/>
</dbReference>
<gene>
    <name evidence="7" type="ORF">C8263_14540</name>
</gene>
<feature type="transmembrane region" description="Helical" evidence="5">
    <location>
        <begin position="264"/>
        <end position="281"/>
    </location>
</feature>
<dbReference type="Proteomes" id="UP000240317">
    <property type="component" value="Unassembled WGS sequence"/>
</dbReference>
<dbReference type="EMBL" id="PYSV01000015">
    <property type="protein sequence ID" value="PTA67128.1"/>
    <property type="molecule type" value="Genomic_DNA"/>
</dbReference>
<dbReference type="OrthoDB" id="7068559at2"/>
<feature type="transmembrane region" description="Helical" evidence="5">
    <location>
        <begin position="161"/>
        <end position="179"/>
    </location>
</feature>
<feature type="transmembrane region" description="Helical" evidence="5">
    <location>
        <begin position="219"/>
        <end position="235"/>
    </location>
</feature>
<feature type="transmembrane region" description="Helical" evidence="5">
    <location>
        <begin position="124"/>
        <end position="141"/>
    </location>
</feature>
<reference evidence="7 8" key="1">
    <citation type="submission" date="2018-03" db="EMBL/GenBank/DDBJ databases">
        <title>Draft genome of Deinococcus sp. OD32.</title>
        <authorList>
            <person name="Wang X.-P."/>
            <person name="Du Z.-J."/>
        </authorList>
    </citation>
    <scope>NUCLEOTIDE SEQUENCE [LARGE SCALE GENOMIC DNA]</scope>
    <source>
        <strain evidence="7 8">OD32</strain>
    </source>
</reference>
<feature type="transmembrane region" description="Helical" evidence="5">
    <location>
        <begin position="241"/>
        <end position="257"/>
    </location>
</feature>
<evidence type="ECO:0000256" key="4">
    <source>
        <dbReference type="ARBA" id="ARBA00023136"/>
    </source>
</evidence>
<dbReference type="Pfam" id="PF04932">
    <property type="entry name" value="Wzy_C"/>
    <property type="match status" value="1"/>
</dbReference>
<protein>
    <recommendedName>
        <fullName evidence="6">O-antigen ligase-related domain-containing protein</fullName>
    </recommendedName>
</protein>
<keyword evidence="8" id="KW-1185">Reference proteome</keyword>
<comment type="caution">
    <text evidence="7">The sequence shown here is derived from an EMBL/GenBank/DDBJ whole genome shotgun (WGS) entry which is preliminary data.</text>
</comment>
<evidence type="ECO:0000259" key="6">
    <source>
        <dbReference type="Pfam" id="PF04932"/>
    </source>
</evidence>
<accession>A0A2T3W5G5</accession>
<feature type="transmembrane region" description="Helical" evidence="5">
    <location>
        <begin position="21"/>
        <end position="48"/>
    </location>
</feature>
<feature type="transmembrane region" description="Helical" evidence="5">
    <location>
        <begin position="99"/>
        <end position="118"/>
    </location>
</feature>
<keyword evidence="2 5" id="KW-0812">Transmembrane</keyword>